<dbReference type="EMBL" id="BGZK01000386">
    <property type="protein sequence ID" value="GBP40714.1"/>
    <property type="molecule type" value="Genomic_DNA"/>
</dbReference>
<feature type="region of interest" description="Disordered" evidence="1">
    <location>
        <begin position="195"/>
        <end position="222"/>
    </location>
</feature>
<keyword evidence="3" id="KW-1185">Reference proteome</keyword>
<feature type="compositionally biased region" description="Basic and acidic residues" evidence="1">
    <location>
        <begin position="202"/>
        <end position="213"/>
    </location>
</feature>
<dbReference type="Proteomes" id="UP000299102">
    <property type="component" value="Unassembled WGS sequence"/>
</dbReference>
<proteinExistence type="predicted"/>
<comment type="caution">
    <text evidence="2">The sequence shown here is derived from an EMBL/GenBank/DDBJ whole genome shotgun (WGS) entry which is preliminary data.</text>
</comment>
<evidence type="ECO:0000256" key="1">
    <source>
        <dbReference type="SAM" id="MobiDB-lite"/>
    </source>
</evidence>
<gene>
    <name evidence="2" type="ORF">EVAR_36450_1</name>
</gene>
<organism evidence="2 3">
    <name type="scientific">Eumeta variegata</name>
    <name type="common">Bagworm moth</name>
    <name type="synonym">Eumeta japonica</name>
    <dbReference type="NCBI Taxonomy" id="151549"/>
    <lineage>
        <taxon>Eukaryota</taxon>
        <taxon>Metazoa</taxon>
        <taxon>Ecdysozoa</taxon>
        <taxon>Arthropoda</taxon>
        <taxon>Hexapoda</taxon>
        <taxon>Insecta</taxon>
        <taxon>Pterygota</taxon>
        <taxon>Neoptera</taxon>
        <taxon>Endopterygota</taxon>
        <taxon>Lepidoptera</taxon>
        <taxon>Glossata</taxon>
        <taxon>Ditrysia</taxon>
        <taxon>Tineoidea</taxon>
        <taxon>Psychidae</taxon>
        <taxon>Oiketicinae</taxon>
        <taxon>Eumeta</taxon>
    </lineage>
</organism>
<evidence type="ECO:0000313" key="2">
    <source>
        <dbReference type="EMBL" id="GBP40714.1"/>
    </source>
</evidence>
<name>A0A4C1VSD0_EUMVA</name>
<dbReference type="AlphaFoldDB" id="A0A4C1VSD0"/>
<accession>A0A4C1VSD0</accession>
<protein>
    <submittedName>
        <fullName evidence="2">Uncharacterized protein</fullName>
    </submittedName>
</protein>
<sequence>MEGPTVYRDLFSQLLRLISENKEFGPKTIHAGPNSTARGSLKTVVACAMRVRGRRLSVVSEARSERIIFLGRPQGYGADRSGSQATLAQESVVTRIAESRRPRSWTRPGEGDEPRGDADIEVSLQEALFDHLRNIKPPQTDRRQMTGTVTHTTIIHTTFVSLLGADKKRARGRPIIVEWERRKASAGLSRSQWKKNTRVQYKTREKEETRDNVKTTGYDPPIRSSCRGQYRAIPIAGYEKIKEIHPMCNRAKPRARLAVDKVDIN</sequence>
<evidence type="ECO:0000313" key="3">
    <source>
        <dbReference type="Proteomes" id="UP000299102"/>
    </source>
</evidence>
<reference evidence="2 3" key="1">
    <citation type="journal article" date="2019" name="Commun. Biol.">
        <title>The bagworm genome reveals a unique fibroin gene that provides high tensile strength.</title>
        <authorList>
            <person name="Kono N."/>
            <person name="Nakamura H."/>
            <person name="Ohtoshi R."/>
            <person name="Tomita M."/>
            <person name="Numata K."/>
            <person name="Arakawa K."/>
        </authorList>
    </citation>
    <scope>NUCLEOTIDE SEQUENCE [LARGE SCALE GENOMIC DNA]</scope>
</reference>